<protein>
    <submittedName>
        <fullName evidence="12">Copper transport protein</fullName>
    </submittedName>
</protein>
<evidence type="ECO:0000313" key="13">
    <source>
        <dbReference type="Proteomes" id="UP000198588"/>
    </source>
</evidence>
<feature type="transmembrane region" description="Helical" evidence="9">
    <location>
        <begin position="380"/>
        <end position="404"/>
    </location>
</feature>
<dbReference type="PANTHER" id="PTHR34820:SF4">
    <property type="entry name" value="INNER MEMBRANE PROTEIN YEBZ"/>
    <property type="match status" value="1"/>
</dbReference>
<evidence type="ECO:0000256" key="8">
    <source>
        <dbReference type="ARBA" id="ARBA00023136"/>
    </source>
</evidence>
<dbReference type="InterPro" id="IPR014756">
    <property type="entry name" value="Ig_E-set"/>
</dbReference>
<evidence type="ECO:0000256" key="1">
    <source>
        <dbReference type="ARBA" id="ARBA00004651"/>
    </source>
</evidence>
<dbReference type="InterPro" id="IPR007348">
    <property type="entry name" value="CopC_dom"/>
</dbReference>
<evidence type="ECO:0000256" key="7">
    <source>
        <dbReference type="ARBA" id="ARBA00023008"/>
    </source>
</evidence>
<feature type="transmembrane region" description="Helical" evidence="9">
    <location>
        <begin position="208"/>
        <end position="229"/>
    </location>
</feature>
<feature type="transmembrane region" description="Helical" evidence="9">
    <location>
        <begin position="425"/>
        <end position="444"/>
    </location>
</feature>
<sequence>MIFSGALRIGARRSLSGDDMNAAFVLEQACTTGRSVGRLAAGLLLGFLLLAATLMPDRAFAHAALIKTDPADGAVLAQAPGRFSLTFSEPVSPLVLTLVKPDGTPVALTSFRLSDQTVEIDNPQTLGSGTHVLSWRVISADGHPVGGSLLFSMGAPSAPPALSEVVDWQLRSAIWVGKVFLYIGLFLGVGGAFTSAWLARGGQAGRRFVIAAIPCGLVAASLSLGLQGLDALGAPLSHLAQPVIWRTGLGTSFGWTVLIALMALGLGLLSLVGPRATAKPFALAGLAGVGAALAASGHASAAEPQWLTRPMVFLHGVGIAFWAGALMPLCLALKGQSAEAAPFLRRFSWLILPVVAVLAAAGIVLAVIQVQTPTALVNTAYGRLLLIKLGLLVFLFTLAAVNRWKLTAPAEAGATEVQRRLSRSIGVEMLIVLVIFGVAAGWRFTPPPRALAIAAAQPASVHIHALKAMADLSVTPGHAGPVVVSMIIMTGDFGPLDAKEVTLVLSKPDSGIEPLKRAATKPGDGSWRVDNLVIPVPGKWTVRIDILVSDFEMVKIEAPIDIRP</sequence>
<dbReference type="InterPro" id="IPR032694">
    <property type="entry name" value="CopC/D"/>
</dbReference>
<dbReference type="STRING" id="1165689.SAMN02927914_04902"/>
<evidence type="ECO:0000256" key="6">
    <source>
        <dbReference type="ARBA" id="ARBA00022989"/>
    </source>
</evidence>
<keyword evidence="7" id="KW-0186">Copper</keyword>
<dbReference type="GO" id="GO:0006825">
    <property type="term" value="P:copper ion transport"/>
    <property type="evidence" value="ECO:0007669"/>
    <property type="project" value="InterPro"/>
</dbReference>
<feature type="domain" description="CopC" evidence="10">
    <location>
        <begin position="62"/>
        <end position="152"/>
    </location>
</feature>
<proteinExistence type="predicted"/>
<dbReference type="Pfam" id="PF05425">
    <property type="entry name" value="CopD"/>
    <property type="match status" value="1"/>
</dbReference>
<feature type="transmembrane region" description="Helical" evidence="9">
    <location>
        <begin position="249"/>
        <end position="269"/>
    </location>
</feature>
<gene>
    <name evidence="12" type="ORF">SAMN02927914_04902</name>
</gene>
<dbReference type="Gene3D" id="2.60.40.1220">
    <property type="match status" value="1"/>
</dbReference>
<keyword evidence="3 9" id="KW-0812">Transmembrane</keyword>
<evidence type="ECO:0000313" key="12">
    <source>
        <dbReference type="EMBL" id="SDA93239.1"/>
    </source>
</evidence>
<keyword evidence="5" id="KW-0732">Signal</keyword>
<dbReference type="Pfam" id="PF04234">
    <property type="entry name" value="CopC"/>
    <property type="match status" value="1"/>
</dbReference>
<dbReference type="GO" id="GO:0042597">
    <property type="term" value="C:periplasmic space"/>
    <property type="evidence" value="ECO:0007669"/>
    <property type="project" value="InterPro"/>
</dbReference>
<name>A0A1G5ZE93_9HYPH</name>
<feature type="transmembrane region" description="Helical" evidence="9">
    <location>
        <begin position="179"/>
        <end position="199"/>
    </location>
</feature>
<dbReference type="GO" id="GO:0005507">
    <property type="term" value="F:copper ion binding"/>
    <property type="evidence" value="ECO:0007669"/>
    <property type="project" value="InterPro"/>
</dbReference>
<keyword evidence="2" id="KW-1003">Cell membrane</keyword>
<keyword evidence="6 9" id="KW-1133">Transmembrane helix</keyword>
<feature type="domain" description="Copper resistance protein D" evidence="11">
    <location>
        <begin position="342"/>
        <end position="442"/>
    </location>
</feature>
<dbReference type="GO" id="GO:0046688">
    <property type="term" value="P:response to copper ion"/>
    <property type="evidence" value="ECO:0007669"/>
    <property type="project" value="InterPro"/>
</dbReference>
<feature type="transmembrane region" description="Helical" evidence="9">
    <location>
        <begin position="281"/>
        <end position="301"/>
    </location>
</feature>
<evidence type="ECO:0000259" key="10">
    <source>
        <dbReference type="Pfam" id="PF04234"/>
    </source>
</evidence>
<comment type="subcellular location">
    <subcellularLocation>
        <location evidence="1">Cell membrane</location>
        <topology evidence="1">Multi-pass membrane protein</topology>
    </subcellularLocation>
</comment>
<dbReference type="SUPFAM" id="SSF81296">
    <property type="entry name" value="E set domains"/>
    <property type="match status" value="1"/>
</dbReference>
<feature type="transmembrane region" description="Helical" evidence="9">
    <location>
        <begin position="347"/>
        <end position="368"/>
    </location>
</feature>
<keyword evidence="8 9" id="KW-0472">Membrane</keyword>
<evidence type="ECO:0000256" key="9">
    <source>
        <dbReference type="SAM" id="Phobius"/>
    </source>
</evidence>
<dbReference type="PANTHER" id="PTHR34820">
    <property type="entry name" value="INNER MEMBRANE PROTEIN YEBZ"/>
    <property type="match status" value="1"/>
</dbReference>
<dbReference type="EMBL" id="FMXM01000018">
    <property type="protein sequence ID" value="SDA93239.1"/>
    <property type="molecule type" value="Genomic_DNA"/>
</dbReference>
<reference evidence="12 13" key="1">
    <citation type="submission" date="2016-10" db="EMBL/GenBank/DDBJ databases">
        <authorList>
            <person name="de Groot N.N."/>
        </authorList>
    </citation>
    <scope>NUCLEOTIDE SEQUENCE [LARGE SCALE GENOMIC DNA]</scope>
    <source>
        <strain evidence="12 13">CGMCC 1.12097</strain>
    </source>
</reference>
<evidence type="ECO:0000256" key="4">
    <source>
        <dbReference type="ARBA" id="ARBA00022723"/>
    </source>
</evidence>
<dbReference type="InterPro" id="IPR014755">
    <property type="entry name" value="Cu-Rt/internalin_Ig-like"/>
</dbReference>
<dbReference type="Proteomes" id="UP000198588">
    <property type="component" value="Unassembled WGS sequence"/>
</dbReference>
<keyword evidence="4" id="KW-0479">Metal-binding</keyword>
<organism evidence="12 13">
    <name type="scientific">Mesorhizobium qingshengii</name>
    <dbReference type="NCBI Taxonomy" id="1165689"/>
    <lineage>
        <taxon>Bacteria</taxon>
        <taxon>Pseudomonadati</taxon>
        <taxon>Pseudomonadota</taxon>
        <taxon>Alphaproteobacteria</taxon>
        <taxon>Hyphomicrobiales</taxon>
        <taxon>Phyllobacteriaceae</taxon>
        <taxon>Mesorhizobium</taxon>
    </lineage>
</organism>
<dbReference type="InterPro" id="IPR008457">
    <property type="entry name" value="Cu-R_CopD_dom"/>
</dbReference>
<accession>A0A1G5ZE93</accession>
<evidence type="ECO:0000256" key="2">
    <source>
        <dbReference type="ARBA" id="ARBA00022475"/>
    </source>
</evidence>
<dbReference type="AlphaFoldDB" id="A0A1G5ZE93"/>
<evidence type="ECO:0000256" key="5">
    <source>
        <dbReference type="ARBA" id="ARBA00022729"/>
    </source>
</evidence>
<feature type="transmembrane region" description="Helical" evidence="9">
    <location>
        <begin position="313"/>
        <end position="335"/>
    </location>
</feature>
<evidence type="ECO:0000259" key="11">
    <source>
        <dbReference type="Pfam" id="PF05425"/>
    </source>
</evidence>
<evidence type="ECO:0000256" key="3">
    <source>
        <dbReference type="ARBA" id="ARBA00022692"/>
    </source>
</evidence>
<dbReference type="GO" id="GO:0005886">
    <property type="term" value="C:plasma membrane"/>
    <property type="evidence" value="ECO:0007669"/>
    <property type="project" value="UniProtKB-SubCell"/>
</dbReference>